<dbReference type="PANTHER" id="PTHR45833:SF1">
    <property type="entry name" value="METHIONINE SYNTHASE"/>
    <property type="match status" value="1"/>
</dbReference>
<dbReference type="CDD" id="cd02069">
    <property type="entry name" value="methionine_synthase_B12_BD"/>
    <property type="match status" value="1"/>
</dbReference>
<dbReference type="Proteomes" id="UP001151582">
    <property type="component" value="Unassembled WGS sequence"/>
</dbReference>
<dbReference type="GO" id="GO:0050667">
    <property type="term" value="P:homocysteine metabolic process"/>
    <property type="evidence" value="ECO:0007669"/>
    <property type="project" value="TreeGrafter"/>
</dbReference>
<feature type="non-terminal residue" evidence="10">
    <location>
        <position position="1"/>
    </location>
</feature>
<keyword evidence="6" id="KW-0489">Methyltransferase</keyword>
<dbReference type="PROSITE" id="PS51332">
    <property type="entry name" value="B12_BINDING"/>
    <property type="match status" value="1"/>
</dbReference>
<dbReference type="Gene3D" id="1.10.288.10">
    <property type="entry name" value="Cobalamin-dependent Methionine Synthase, domain 2"/>
    <property type="match status" value="1"/>
</dbReference>
<dbReference type="SUPFAM" id="SSF47644">
    <property type="entry name" value="Methionine synthase domain"/>
    <property type="match status" value="1"/>
</dbReference>
<evidence type="ECO:0000256" key="3">
    <source>
        <dbReference type="ARBA" id="ARBA00022723"/>
    </source>
</evidence>
<keyword evidence="5" id="KW-0170">Cobalt</keyword>
<dbReference type="GO" id="GO:0046872">
    <property type="term" value="F:metal ion binding"/>
    <property type="evidence" value="ECO:0007669"/>
    <property type="project" value="UniProtKB-KW"/>
</dbReference>
<dbReference type="InterPro" id="IPR036724">
    <property type="entry name" value="Cobalamin-bd_sf"/>
</dbReference>
<evidence type="ECO:0008006" key="12">
    <source>
        <dbReference type="Google" id="ProtNLM"/>
    </source>
</evidence>
<dbReference type="SUPFAM" id="SSF52242">
    <property type="entry name" value="Cobalamin (vitamin B12)-binding domain"/>
    <property type="match status" value="1"/>
</dbReference>
<keyword evidence="11" id="KW-1185">Reference proteome</keyword>
<sequence>VPKDLLAICEDAVHDRDTNATEKLLQYAETHGKGTAKAAESEEWRTWPVAGRLSHALVKGITKHIVEDTEEARLDSTAYPRPLNVIEGPLMAGMSVVGNLFGSGKMFLPQVIKSARVMKKAVAHLIPFMEEERLKNLQEKGITDDDDMYNGTIVLATVKGDVHDIGKNIVGVVLGCNNYRVVDLGVMTPCQTIIDTAIKEKADIIGLSGLITPSLDEMIHVAREMERQGLKTPLLIGGATTSKTHTAVKIAPRYQSPAIHVLDASRSVVVVSSLMDKNARDDYTEDVAEEYEEIREDHYDSLKDRRYLSLEAAREKRLRINWASSQSTLPGKPRMLGTKVFRHFDLHKVVQYIDWNPFFQVWELRGKYPNRGFPKIFNDPTVGAEAQQLFDEAQTMLNDILRRDTLTASGVVGFYPANSVGDDIHVYTDESRTEAAATFYGLRQQAEKDRESNEPYYCLSDFVAPKETGLADYIGLFAVSAGFGCEEMCRRYEEDHDDYNAIMLKALADRLAEAFAEYLHAEVRKDFWGYAAEEAMNTSDLLSIKYQGIRPAPGYPSQPDHTEKTTMWQLADIEQATGITLTESLAMTPAASVSGLYFAHPQAKYFAVGKVEKDQIADYAQRKQMQTATVEKWLRQNLAYDI</sequence>
<dbReference type="OrthoDB" id="261426at2759"/>
<dbReference type="InterPro" id="IPR004223">
    <property type="entry name" value="VitB12-dep_Met_synth_activ_dom"/>
</dbReference>
<dbReference type="PANTHER" id="PTHR45833">
    <property type="entry name" value="METHIONINE SYNTHASE"/>
    <property type="match status" value="1"/>
</dbReference>
<evidence type="ECO:0000256" key="4">
    <source>
        <dbReference type="ARBA" id="ARBA00022737"/>
    </source>
</evidence>
<evidence type="ECO:0000259" key="8">
    <source>
        <dbReference type="PROSITE" id="PS51332"/>
    </source>
</evidence>
<keyword evidence="3" id="KW-0479">Metal-binding</keyword>
<feature type="domain" description="AdoMet activation" evidence="7">
    <location>
        <begin position="301"/>
        <end position="642"/>
    </location>
</feature>
<accession>A0A9W8AX02</accession>
<evidence type="ECO:0000259" key="9">
    <source>
        <dbReference type="PROSITE" id="PS51337"/>
    </source>
</evidence>
<dbReference type="Pfam" id="PF02310">
    <property type="entry name" value="B12-binding"/>
    <property type="match status" value="1"/>
</dbReference>
<dbReference type="FunFam" id="1.10.1240.10:FF:000001">
    <property type="entry name" value="Methionine synthase"/>
    <property type="match status" value="1"/>
</dbReference>
<dbReference type="InterPro" id="IPR036594">
    <property type="entry name" value="Meth_synthase_dom"/>
</dbReference>
<dbReference type="InterPro" id="IPR037010">
    <property type="entry name" value="VitB12-dep_Met_synth_activ_sf"/>
</dbReference>
<dbReference type="InterPro" id="IPR033706">
    <property type="entry name" value="Met_synthase_B12-bd"/>
</dbReference>
<keyword evidence="2" id="KW-0949">S-adenosyl-L-methionine</keyword>
<keyword evidence="6" id="KW-0808">Transferase</keyword>
<feature type="domain" description="B12-binding" evidence="8">
    <location>
        <begin position="150"/>
        <end position="285"/>
    </location>
</feature>
<protein>
    <recommendedName>
        <fullName evidence="12">Methionine synthase</fullName>
    </recommendedName>
</protein>
<proteinExistence type="inferred from homology"/>
<dbReference type="EMBL" id="JANBQB010000870">
    <property type="protein sequence ID" value="KAJ1973205.1"/>
    <property type="molecule type" value="Genomic_DNA"/>
</dbReference>
<evidence type="ECO:0000256" key="6">
    <source>
        <dbReference type="PROSITE-ProRule" id="PRU00346"/>
    </source>
</evidence>
<dbReference type="GO" id="GO:0005829">
    <property type="term" value="C:cytosol"/>
    <property type="evidence" value="ECO:0007669"/>
    <property type="project" value="TreeGrafter"/>
</dbReference>
<comment type="caution">
    <text evidence="10">The sequence shown here is derived from an EMBL/GenBank/DDBJ whole genome shotgun (WGS) entry which is preliminary data.</text>
</comment>
<feature type="domain" description="B12-binding N-terminal" evidence="9">
    <location>
        <begin position="40"/>
        <end position="137"/>
    </location>
</feature>
<dbReference type="AlphaFoldDB" id="A0A9W8AX02"/>
<dbReference type="GO" id="GO:0046653">
    <property type="term" value="P:tetrahydrofolate metabolic process"/>
    <property type="evidence" value="ECO:0007669"/>
    <property type="project" value="TreeGrafter"/>
</dbReference>
<dbReference type="GO" id="GO:0032259">
    <property type="term" value="P:methylation"/>
    <property type="evidence" value="ECO:0007669"/>
    <property type="project" value="UniProtKB-KW"/>
</dbReference>
<evidence type="ECO:0000259" key="7">
    <source>
        <dbReference type="PROSITE" id="PS50974"/>
    </source>
</evidence>
<comment type="similarity">
    <text evidence="1">Belongs to the vitamin-B12 dependent methionine synthase family.</text>
</comment>
<evidence type="ECO:0000256" key="5">
    <source>
        <dbReference type="ARBA" id="ARBA00023285"/>
    </source>
</evidence>
<dbReference type="Gene3D" id="3.10.196.10">
    <property type="entry name" value="Vitamin B12-dependent methionine synthase, activation domain"/>
    <property type="match status" value="1"/>
</dbReference>
<dbReference type="PROSITE" id="PS50974">
    <property type="entry name" value="ADOMET_ACTIVATION"/>
    <property type="match status" value="1"/>
</dbReference>
<evidence type="ECO:0000256" key="2">
    <source>
        <dbReference type="ARBA" id="ARBA00022691"/>
    </source>
</evidence>
<dbReference type="Gene3D" id="3.40.50.280">
    <property type="entry name" value="Cobalamin-binding domain"/>
    <property type="match status" value="1"/>
</dbReference>
<dbReference type="InterPro" id="IPR050554">
    <property type="entry name" value="Met_Synthase/Corrinoid"/>
</dbReference>
<keyword evidence="4" id="KW-0677">Repeat</keyword>
<dbReference type="PROSITE" id="PS51337">
    <property type="entry name" value="B12_BINDING_NTER"/>
    <property type="match status" value="1"/>
</dbReference>
<evidence type="ECO:0000313" key="10">
    <source>
        <dbReference type="EMBL" id="KAJ1973205.1"/>
    </source>
</evidence>
<reference evidence="10" key="1">
    <citation type="submission" date="2022-07" db="EMBL/GenBank/DDBJ databases">
        <title>Phylogenomic reconstructions and comparative analyses of Kickxellomycotina fungi.</title>
        <authorList>
            <person name="Reynolds N.K."/>
            <person name="Stajich J.E."/>
            <person name="Barry K."/>
            <person name="Grigoriev I.V."/>
            <person name="Crous P."/>
            <person name="Smith M.E."/>
        </authorList>
    </citation>
    <scope>NUCLEOTIDE SEQUENCE</scope>
    <source>
        <strain evidence="10">RSA 567</strain>
    </source>
</reference>
<dbReference type="InterPro" id="IPR006158">
    <property type="entry name" value="Cobalamin-bd"/>
</dbReference>
<organism evidence="10 11">
    <name type="scientific">Dimargaris verticillata</name>
    <dbReference type="NCBI Taxonomy" id="2761393"/>
    <lineage>
        <taxon>Eukaryota</taxon>
        <taxon>Fungi</taxon>
        <taxon>Fungi incertae sedis</taxon>
        <taxon>Zoopagomycota</taxon>
        <taxon>Kickxellomycotina</taxon>
        <taxon>Dimargaritomycetes</taxon>
        <taxon>Dimargaritales</taxon>
        <taxon>Dimargaritaceae</taxon>
        <taxon>Dimargaris</taxon>
    </lineage>
</organism>
<evidence type="ECO:0000313" key="11">
    <source>
        <dbReference type="Proteomes" id="UP001151582"/>
    </source>
</evidence>
<dbReference type="GO" id="GO:0008705">
    <property type="term" value="F:methionine synthase activity"/>
    <property type="evidence" value="ECO:0007669"/>
    <property type="project" value="InterPro"/>
</dbReference>
<dbReference type="Pfam" id="PF02607">
    <property type="entry name" value="B12-binding_2"/>
    <property type="match status" value="1"/>
</dbReference>
<dbReference type="FunFam" id="3.40.50.280:FF:000001">
    <property type="entry name" value="Methionine synthase"/>
    <property type="match status" value="1"/>
</dbReference>
<dbReference type="SMART" id="SM01018">
    <property type="entry name" value="B12-binding_2"/>
    <property type="match status" value="1"/>
</dbReference>
<gene>
    <name evidence="10" type="ORF">H4R34_005157</name>
</gene>
<dbReference type="InterPro" id="IPR003759">
    <property type="entry name" value="Cbl-bd_cap"/>
</dbReference>
<name>A0A9W8AX02_9FUNG</name>
<evidence type="ECO:0000256" key="1">
    <source>
        <dbReference type="ARBA" id="ARBA00010398"/>
    </source>
</evidence>
<dbReference type="Gene3D" id="1.10.1240.10">
    <property type="entry name" value="Methionine synthase domain"/>
    <property type="match status" value="1"/>
</dbReference>
<dbReference type="SUPFAM" id="SSF56507">
    <property type="entry name" value="Methionine synthase activation domain-like"/>
    <property type="match status" value="1"/>
</dbReference>
<dbReference type="Pfam" id="PF02965">
    <property type="entry name" value="Met_synt_B12"/>
    <property type="match status" value="1"/>
</dbReference>
<dbReference type="GO" id="GO:0031419">
    <property type="term" value="F:cobalamin binding"/>
    <property type="evidence" value="ECO:0007669"/>
    <property type="project" value="InterPro"/>
</dbReference>